<comment type="caution">
    <text evidence="1">The sequence shown here is derived from an EMBL/GenBank/DDBJ whole genome shotgun (WGS) entry which is preliminary data.</text>
</comment>
<evidence type="ECO:0000313" key="1">
    <source>
        <dbReference type="EMBL" id="KAA3440404.1"/>
    </source>
</evidence>
<dbReference type="RefSeq" id="WP_149090039.1">
    <property type="nucleotide sequence ID" value="NZ_VKKY01000001.1"/>
</dbReference>
<name>A0A5B6TIB0_9BACT</name>
<organism evidence="1 2">
    <name type="scientific">Rufibacter hautae</name>
    <dbReference type="NCBI Taxonomy" id="2595005"/>
    <lineage>
        <taxon>Bacteria</taxon>
        <taxon>Pseudomonadati</taxon>
        <taxon>Bacteroidota</taxon>
        <taxon>Cytophagia</taxon>
        <taxon>Cytophagales</taxon>
        <taxon>Hymenobacteraceae</taxon>
        <taxon>Rufibacter</taxon>
    </lineage>
</organism>
<evidence type="ECO:0000313" key="2">
    <source>
        <dbReference type="Proteomes" id="UP000324133"/>
    </source>
</evidence>
<gene>
    <name evidence="1" type="ORF">FOA19_07060</name>
</gene>
<keyword evidence="2" id="KW-1185">Reference proteome</keyword>
<proteinExistence type="predicted"/>
<protein>
    <submittedName>
        <fullName evidence="1">DUF4249 domain-containing protein</fullName>
    </submittedName>
</protein>
<dbReference type="InterPro" id="IPR025345">
    <property type="entry name" value="DUF4249"/>
</dbReference>
<dbReference type="EMBL" id="VKKY01000001">
    <property type="protein sequence ID" value="KAA3440404.1"/>
    <property type="molecule type" value="Genomic_DNA"/>
</dbReference>
<dbReference type="Proteomes" id="UP000324133">
    <property type="component" value="Unassembled WGS sequence"/>
</dbReference>
<accession>A0A5B6TIB0</accession>
<reference evidence="1 2" key="1">
    <citation type="submission" date="2019-07" db="EMBL/GenBank/DDBJ databases">
        <title>Rufibacter sp. nov., isolated from lake sediment.</title>
        <authorList>
            <person name="Qu J.-H."/>
        </authorList>
    </citation>
    <scope>NUCLEOTIDE SEQUENCE [LARGE SCALE GENOMIC DNA]</scope>
    <source>
        <strain evidence="1 2">NBS58-1</strain>
    </source>
</reference>
<sequence length="267" mass="29586">MKRYLFFLLSSLLLFSSCEEVIDYDLPEESAKVVIEGLVTDQPGPYTVRLSSSKGYLTQGPAAGFDNAVVRIKDNEGFEEILQAKGNGLYQTTQLQGKRGNTYHLNVQLNGQEYTASSFLKPVSTLDSLTYHFKEGTAEVDEGYYATIFFQEPAGKGDLYKFNIYVNGKRDKEIVAINDDLYDGNYGDPEIGIELEDGDVMKVEMLSLDRPGYEFFRVLSRMQYYTGGPFDAPPANAPGNISNGAIGYFGASAVSVIERKVESGNIR</sequence>
<dbReference type="PROSITE" id="PS51257">
    <property type="entry name" value="PROKAR_LIPOPROTEIN"/>
    <property type="match status" value="1"/>
</dbReference>
<dbReference type="AlphaFoldDB" id="A0A5B6TIB0"/>
<dbReference type="OrthoDB" id="637707at2"/>
<dbReference type="Pfam" id="PF14054">
    <property type="entry name" value="DUF4249"/>
    <property type="match status" value="1"/>
</dbReference>